<evidence type="ECO:0000313" key="2">
    <source>
        <dbReference type="EMBL" id="KKM72901.1"/>
    </source>
</evidence>
<gene>
    <name evidence="2" type="ORF">LCGC14_1415880</name>
</gene>
<reference evidence="2" key="1">
    <citation type="journal article" date="2015" name="Nature">
        <title>Complex archaea that bridge the gap between prokaryotes and eukaryotes.</title>
        <authorList>
            <person name="Spang A."/>
            <person name="Saw J.H."/>
            <person name="Jorgensen S.L."/>
            <person name="Zaremba-Niedzwiedzka K."/>
            <person name="Martijn J."/>
            <person name="Lind A.E."/>
            <person name="van Eijk R."/>
            <person name="Schleper C."/>
            <person name="Guy L."/>
            <person name="Ettema T.J."/>
        </authorList>
    </citation>
    <scope>NUCLEOTIDE SEQUENCE</scope>
</reference>
<protein>
    <submittedName>
        <fullName evidence="2">Uncharacterized protein</fullName>
    </submittedName>
</protein>
<evidence type="ECO:0000256" key="1">
    <source>
        <dbReference type="SAM" id="MobiDB-lite"/>
    </source>
</evidence>
<organism evidence="2">
    <name type="scientific">marine sediment metagenome</name>
    <dbReference type="NCBI Taxonomy" id="412755"/>
    <lineage>
        <taxon>unclassified sequences</taxon>
        <taxon>metagenomes</taxon>
        <taxon>ecological metagenomes</taxon>
    </lineage>
</organism>
<dbReference type="AlphaFoldDB" id="A0A0F9KE16"/>
<sequence length="53" mass="5864">MPRKKTTKPKFYTTSSADVRPKPPAQFDTYTTSSADKKPVPPKVAGPRCHSET</sequence>
<dbReference type="EMBL" id="LAZR01009388">
    <property type="protein sequence ID" value="KKM72901.1"/>
    <property type="molecule type" value="Genomic_DNA"/>
</dbReference>
<comment type="caution">
    <text evidence="2">The sequence shown here is derived from an EMBL/GenBank/DDBJ whole genome shotgun (WGS) entry which is preliminary data.</text>
</comment>
<feature type="region of interest" description="Disordered" evidence="1">
    <location>
        <begin position="1"/>
        <end position="53"/>
    </location>
</feature>
<proteinExistence type="predicted"/>
<accession>A0A0F9KE16</accession>
<name>A0A0F9KE16_9ZZZZ</name>